<dbReference type="SMART" id="SM00382">
    <property type="entry name" value="AAA"/>
    <property type="match status" value="1"/>
</dbReference>
<evidence type="ECO:0000313" key="5">
    <source>
        <dbReference type="EMBL" id="GAA4455847.1"/>
    </source>
</evidence>
<dbReference type="InterPro" id="IPR051782">
    <property type="entry name" value="ABC_Transporter_VariousFunc"/>
</dbReference>
<proteinExistence type="predicted"/>
<feature type="domain" description="ABC transporter" evidence="4">
    <location>
        <begin position="6"/>
        <end position="217"/>
    </location>
</feature>
<dbReference type="SUPFAM" id="SSF52540">
    <property type="entry name" value="P-loop containing nucleoside triphosphate hydrolases"/>
    <property type="match status" value="1"/>
</dbReference>
<evidence type="ECO:0000256" key="1">
    <source>
        <dbReference type="ARBA" id="ARBA00022448"/>
    </source>
</evidence>
<dbReference type="PANTHER" id="PTHR42939:SF1">
    <property type="entry name" value="ABC TRANSPORTER ATP-BINDING PROTEIN ALBC-RELATED"/>
    <property type="match status" value="1"/>
</dbReference>
<comment type="caution">
    <text evidence="5">The sequence shown here is derived from an EMBL/GenBank/DDBJ whole genome shotgun (WGS) entry which is preliminary data.</text>
</comment>
<protein>
    <submittedName>
        <fullName evidence="5">ATP-binding cassette domain-containing protein</fullName>
    </submittedName>
</protein>
<reference evidence="6" key="1">
    <citation type="journal article" date="2019" name="Int. J. Syst. Evol. Microbiol.">
        <title>The Global Catalogue of Microorganisms (GCM) 10K type strain sequencing project: providing services to taxonomists for standard genome sequencing and annotation.</title>
        <authorList>
            <consortium name="The Broad Institute Genomics Platform"/>
            <consortium name="The Broad Institute Genome Sequencing Center for Infectious Disease"/>
            <person name="Wu L."/>
            <person name="Ma J."/>
        </authorList>
    </citation>
    <scope>NUCLEOTIDE SEQUENCE [LARGE SCALE GENOMIC DNA]</scope>
    <source>
        <strain evidence="6">JCM 31921</strain>
    </source>
</reference>
<gene>
    <name evidence="5" type="ORF">GCM10023092_20200</name>
</gene>
<dbReference type="GO" id="GO:0005524">
    <property type="term" value="F:ATP binding"/>
    <property type="evidence" value="ECO:0007669"/>
    <property type="project" value="UniProtKB-KW"/>
</dbReference>
<evidence type="ECO:0000313" key="6">
    <source>
        <dbReference type="Proteomes" id="UP001501410"/>
    </source>
</evidence>
<accession>A0ABP8MXK5</accession>
<dbReference type="InterPro" id="IPR003439">
    <property type="entry name" value="ABC_transporter-like_ATP-bd"/>
</dbReference>
<keyword evidence="2" id="KW-0547">Nucleotide-binding</keyword>
<sequence>MVKNTLEADSIRLSYNNRLILSDISIRCETGSVTGILGRNGCGKSTLLQIIFGSTVTQDGIIRINGVKAQPAFKQPWRVALLPQFPFLPPGLTLHKAFGAFELNVSDFTERVPQFRGLEYEQIGELSYGMSRLAEIFLLIKKESMFVLLDEPFSALPPVAREQVQEWIEEERNKKGFIISDHDYDSVLRICDRLYLLRDGKTWICRGRDDLAAGGYLPE</sequence>
<dbReference type="PANTHER" id="PTHR42939">
    <property type="entry name" value="ABC TRANSPORTER ATP-BINDING PROTEIN ALBC-RELATED"/>
    <property type="match status" value="1"/>
</dbReference>
<name>A0ABP8MXK5_9BACT</name>
<evidence type="ECO:0000256" key="3">
    <source>
        <dbReference type="ARBA" id="ARBA00022840"/>
    </source>
</evidence>
<dbReference type="Gene3D" id="3.40.50.300">
    <property type="entry name" value="P-loop containing nucleotide triphosphate hydrolases"/>
    <property type="match status" value="1"/>
</dbReference>
<dbReference type="PROSITE" id="PS50893">
    <property type="entry name" value="ABC_TRANSPORTER_2"/>
    <property type="match status" value="1"/>
</dbReference>
<dbReference type="Pfam" id="PF00005">
    <property type="entry name" value="ABC_tran"/>
    <property type="match status" value="1"/>
</dbReference>
<keyword evidence="1" id="KW-0813">Transport</keyword>
<keyword evidence="6" id="KW-1185">Reference proteome</keyword>
<evidence type="ECO:0000256" key="2">
    <source>
        <dbReference type="ARBA" id="ARBA00022741"/>
    </source>
</evidence>
<dbReference type="InterPro" id="IPR027417">
    <property type="entry name" value="P-loop_NTPase"/>
</dbReference>
<organism evidence="5 6">
    <name type="scientific">Rurimicrobium arvi</name>
    <dbReference type="NCBI Taxonomy" id="2049916"/>
    <lineage>
        <taxon>Bacteria</taxon>
        <taxon>Pseudomonadati</taxon>
        <taxon>Bacteroidota</taxon>
        <taxon>Chitinophagia</taxon>
        <taxon>Chitinophagales</taxon>
        <taxon>Chitinophagaceae</taxon>
        <taxon>Rurimicrobium</taxon>
    </lineage>
</organism>
<keyword evidence="3 5" id="KW-0067">ATP-binding</keyword>
<evidence type="ECO:0000259" key="4">
    <source>
        <dbReference type="PROSITE" id="PS50893"/>
    </source>
</evidence>
<dbReference type="Proteomes" id="UP001501410">
    <property type="component" value="Unassembled WGS sequence"/>
</dbReference>
<dbReference type="EMBL" id="BAABEZ010000022">
    <property type="protein sequence ID" value="GAA4455847.1"/>
    <property type="molecule type" value="Genomic_DNA"/>
</dbReference>
<dbReference type="InterPro" id="IPR003593">
    <property type="entry name" value="AAA+_ATPase"/>
</dbReference>